<evidence type="ECO:0000256" key="8">
    <source>
        <dbReference type="RuleBase" id="RU364141"/>
    </source>
</evidence>
<comment type="subcellular location">
    <subcellularLocation>
        <location evidence="1 8">Nucleus</location>
    </subcellularLocation>
</comment>
<accession>A0AAI9WWP4</accession>
<evidence type="ECO:0000256" key="10">
    <source>
        <dbReference type="SAM" id="MobiDB-lite"/>
    </source>
</evidence>
<keyword evidence="8" id="KW-0010">Activator</keyword>
<keyword evidence="12" id="KW-1185">Reference proteome</keyword>
<dbReference type="PANTHER" id="PTHR13208">
    <property type="entry name" value="MEDIATOR OF RNA POLYMERASE II TRANSCRIPTION SUBUNIT 4"/>
    <property type="match status" value="1"/>
</dbReference>
<feature type="region of interest" description="Disordered" evidence="10">
    <location>
        <begin position="1"/>
        <end position="71"/>
    </location>
</feature>
<dbReference type="Proteomes" id="UP001202479">
    <property type="component" value="Unassembled WGS sequence"/>
</dbReference>
<comment type="function">
    <text evidence="8">Component of the Mediator complex, a coactivator involved in the regulated transcription of nearly all RNA polymerase II-dependent genes. Mediator functions as a bridge to convey information from gene-specific regulatory proteins to the basal RNA polymerase II transcription machinery. Mediator is recruited to promoters by direct interactions with regulatory proteins and serves as a scaffold for the assembly of a functional preinitiation complex with RNA polymerase II and the general transcription factors.</text>
</comment>
<evidence type="ECO:0000256" key="5">
    <source>
        <dbReference type="ARBA" id="ARBA00023163"/>
    </source>
</evidence>
<evidence type="ECO:0000313" key="11">
    <source>
        <dbReference type="EMBL" id="KAI3403461.2"/>
    </source>
</evidence>
<keyword evidence="9" id="KW-0175">Coiled coil</keyword>
<dbReference type="GO" id="GO:0016592">
    <property type="term" value="C:mediator complex"/>
    <property type="evidence" value="ECO:0007669"/>
    <property type="project" value="InterPro"/>
</dbReference>
<feature type="compositionally biased region" description="Basic and acidic residues" evidence="10">
    <location>
        <begin position="313"/>
        <end position="323"/>
    </location>
</feature>
<feature type="coiled-coil region" evidence="9">
    <location>
        <begin position="91"/>
        <end position="171"/>
    </location>
</feature>
<name>A0AAI9WWP4_9ASCO</name>
<feature type="compositionally biased region" description="Polar residues" evidence="10">
    <location>
        <begin position="11"/>
        <end position="32"/>
    </location>
</feature>
<dbReference type="EMBL" id="JAHUZD010000126">
    <property type="protein sequence ID" value="KAI3403461.2"/>
    <property type="molecule type" value="Genomic_DNA"/>
</dbReference>
<comment type="subunit">
    <text evidence="8">Component of the Mediator complex.</text>
</comment>
<feature type="compositionally biased region" description="Polar residues" evidence="10">
    <location>
        <begin position="39"/>
        <end position="68"/>
    </location>
</feature>
<dbReference type="Pfam" id="PF10018">
    <property type="entry name" value="Med4"/>
    <property type="match status" value="1"/>
</dbReference>
<evidence type="ECO:0000256" key="6">
    <source>
        <dbReference type="ARBA" id="ARBA00023242"/>
    </source>
</evidence>
<keyword evidence="6 8" id="KW-0539">Nucleus</keyword>
<dbReference type="GO" id="GO:0006357">
    <property type="term" value="P:regulation of transcription by RNA polymerase II"/>
    <property type="evidence" value="ECO:0007669"/>
    <property type="project" value="InterPro"/>
</dbReference>
<dbReference type="GO" id="GO:0003712">
    <property type="term" value="F:transcription coregulator activity"/>
    <property type="evidence" value="ECO:0007669"/>
    <property type="project" value="InterPro"/>
</dbReference>
<organism evidence="11 12">
    <name type="scientific">Candida oxycetoniae</name>
    <dbReference type="NCBI Taxonomy" id="497107"/>
    <lineage>
        <taxon>Eukaryota</taxon>
        <taxon>Fungi</taxon>
        <taxon>Dikarya</taxon>
        <taxon>Ascomycota</taxon>
        <taxon>Saccharomycotina</taxon>
        <taxon>Pichiomycetes</taxon>
        <taxon>Debaryomycetaceae</taxon>
        <taxon>Candida/Lodderomyces clade</taxon>
        <taxon>Candida</taxon>
    </lineage>
</organism>
<proteinExistence type="inferred from homology"/>
<evidence type="ECO:0000256" key="3">
    <source>
        <dbReference type="ARBA" id="ARBA00020629"/>
    </source>
</evidence>
<feature type="compositionally biased region" description="Acidic residues" evidence="10">
    <location>
        <begin position="325"/>
        <end position="342"/>
    </location>
</feature>
<protein>
    <recommendedName>
        <fullName evidence="3 8">Mediator of RNA polymerase II transcription subunit 4</fullName>
    </recommendedName>
    <alternativeName>
        <fullName evidence="7 8">Mediator complex subunit 4</fullName>
    </alternativeName>
</protein>
<comment type="caution">
    <text evidence="11">The sequence shown here is derived from an EMBL/GenBank/DDBJ whole genome shotgun (WGS) entry which is preliminary data.</text>
</comment>
<feature type="compositionally biased region" description="Basic and acidic residues" evidence="10">
    <location>
        <begin position="278"/>
        <end position="301"/>
    </location>
</feature>
<sequence length="342" mass="38388">MLPHRRADSPLKSTSVSRVGSFTRLNQPQQDSKVAGASNHGTVPSTPSGYVTSSLNPLKTSVSTTHLPPNSKIRTNEELEAFNRLPIVQHLDEFRNLLDKLSEDISSFKEDTFYSTIEEITKVNNTLEQDIADLSKHEQRKRAVKNLSSKNKNLDDRLKSNLKELLKYRNELKKLPTAPSYKENYTKKNSASNTQVTTKNILEYSMKLAKFTKAPAAMGNMPFQIHPNNYIWPAEDSLRRGVLAMSSLQGDEIVQSILGTTTTTDSSVAQNDEEEIVEEMKKKPSADEETSEEKVLAKETKSSSSSSSYTPDQHNDEPKKTEPVETVDLDLDLFDPDDEYSD</sequence>
<dbReference type="PANTHER" id="PTHR13208:SF2">
    <property type="entry name" value="MEDIATOR OF RNA POLYMERASE II TRANSCRIPTION SUBUNIT 4"/>
    <property type="match status" value="1"/>
</dbReference>
<gene>
    <name evidence="8" type="primary">MED4</name>
    <name evidence="11" type="ORF">KGF56_003745</name>
</gene>
<comment type="similarity">
    <text evidence="2 8">Belongs to the Mediator complex subunit 4 family.</text>
</comment>
<evidence type="ECO:0000256" key="1">
    <source>
        <dbReference type="ARBA" id="ARBA00004123"/>
    </source>
</evidence>
<dbReference type="AlphaFoldDB" id="A0AAI9WWP4"/>
<evidence type="ECO:0000256" key="2">
    <source>
        <dbReference type="ARBA" id="ARBA00009626"/>
    </source>
</evidence>
<evidence type="ECO:0000256" key="9">
    <source>
        <dbReference type="SAM" id="Coils"/>
    </source>
</evidence>
<keyword evidence="5 8" id="KW-0804">Transcription</keyword>
<dbReference type="GO" id="GO:0070847">
    <property type="term" value="C:core mediator complex"/>
    <property type="evidence" value="ECO:0007669"/>
    <property type="project" value="TreeGrafter"/>
</dbReference>
<reference evidence="11" key="1">
    <citation type="journal article" date="2022" name="DNA Res.">
        <title>Genome analysis of five recently described species of the CUG-Ser clade uncovers Candida theae as a new hybrid lineage with pathogenic potential in the Candida parapsilosis species complex.</title>
        <authorList>
            <person name="Mixao V."/>
            <person name="Del Olmo V."/>
            <person name="Hegedusova E."/>
            <person name="Saus E."/>
            <person name="Pryszcz L."/>
            <person name="Cillingova A."/>
            <person name="Nosek J."/>
            <person name="Gabaldon T."/>
        </authorList>
    </citation>
    <scope>NUCLEOTIDE SEQUENCE</scope>
    <source>
        <strain evidence="11">CBS 10844</strain>
    </source>
</reference>
<dbReference type="InterPro" id="IPR019258">
    <property type="entry name" value="Mediator_Med4"/>
</dbReference>
<evidence type="ECO:0000313" key="12">
    <source>
        <dbReference type="Proteomes" id="UP001202479"/>
    </source>
</evidence>
<feature type="region of interest" description="Disordered" evidence="10">
    <location>
        <begin position="259"/>
        <end position="342"/>
    </location>
</feature>
<keyword evidence="4 8" id="KW-0805">Transcription regulation</keyword>
<feature type="compositionally biased region" description="Polar residues" evidence="10">
    <location>
        <begin position="259"/>
        <end position="270"/>
    </location>
</feature>
<evidence type="ECO:0000256" key="7">
    <source>
        <dbReference type="ARBA" id="ARBA00031257"/>
    </source>
</evidence>
<evidence type="ECO:0000256" key="4">
    <source>
        <dbReference type="ARBA" id="ARBA00023015"/>
    </source>
</evidence>